<dbReference type="AlphaFoldDB" id="F0SFM4"/>
<organism evidence="1 2">
    <name type="scientific">Rubinisphaera brasiliensis (strain ATCC 49424 / DSM 5305 / JCM 21570 / IAM 15109 / NBRC 103401 / IFAM 1448)</name>
    <name type="common">Planctomyces brasiliensis</name>
    <dbReference type="NCBI Taxonomy" id="756272"/>
    <lineage>
        <taxon>Bacteria</taxon>
        <taxon>Pseudomonadati</taxon>
        <taxon>Planctomycetota</taxon>
        <taxon>Planctomycetia</taxon>
        <taxon>Planctomycetales</taxon>
        <taxon>Planctomycetaceae</taxon>
        <taxon>Rubinisphaera</taxon>
    </lineage>
</organism>
<proteinExistence type="predicted"/>
<dbReference type="Proteomes" id="UP000006860">
    <property type="component" value="Chromosome"/>
</dbReference>
<name>F0SFM4_RUBBR</name>
<keyword evidence="2" id="KW-1185">Reference proteome</keyword>
<accession>F0SFM4</accession>
<protein>
    <recommendedName>
        <fullName evidence="3">ATP-grasp domain-containing protein</fullName>
    </recommendedName>
</protein>
<gene>
    <name evidence="1" type="ordered locus">Plabr_2885</name>
</gene>
<dbReference type="KEGG" id="pbs:Plabr_2885"/>
<dbReference type="RefSeq" id="WP_013629206.1">
    <property type="nucleotide sequence ID" value="NC_015174.1"/>
</dbReference>
<evidence type="ECO:0000313" key="2">
    <source>
        <dbReference type="Proteomes" id="UP000006860"/>
    </source>
</evidence>
<dbReference type="STRING" id="756272.Plabr_2885"/>
<reference evidence="2" key="1">
    <citation type="submission" date="2011-02" db="EMBL/GenBank/DDBJ databases">
        <title>The complete genome of Planctomyces brasiliensis DSM 5305.</title>
        <authorList>
            <person name="Lucas S."/>
            <person name="Copeland A."/>
            <person name="Lapidus A."/>
            <person name="Bruce D."/>
            <person name="Goodwin L."/>
            <person name="Pitluck S."/>
            <person name="Kyrpides N."/>
            <person name="Mavromatis K."/>
            <person name="Pagani I."/>
            <person name="Ivanova N."/>
            <person name="Ovchinnikova G."/>
            <person name="Lu M."/>
            <person name="Detter J.C."/>
            <person name="Han C."/>
            <person name="Land M."/>
            <person name="Hauser L."/>
            <person name="Markowitz V."/>
            <person name="Cheng J.-F."/>
            <person name="Hugenholtz P."/>
            <person name="Woyke T."/>
            <person name="Wu D."/>
            <person name="Tindall B."/>
            <person name="Pomrenke H.G."/>
            <person name="Brambilla E."/>
            <person name="Klenk H.-P."/>
            <person name="Eisen J.A."/>
        </authorList>
    </citation>
    <scope>NUCLEOTIDE SEQUENCE [LARGE SCALE GENOMIC DNA]</scope>
    <source>
        <strain evidence="2">ATCC 49424 / DSM 5305 / JCM 21570 / NBRC 103401 / IFAM 1448</strain>
    </source>
</reference>
<sequence length="321" mass="36080">MPRVFVGNFDFEYQLGPHPLAQLPKKLQAINHRLLPAILPLTAPGDIIWSPGGADAIAENELRVHQVELQTSITELPVGPDWEIVPWGWTKVLLDQARQQEWTTHAPSLDAVAWANSRVTSAHWEQHWHTGPDQLELIESTEDVVATARDIHFCNTPNDCLASWIIKAEFGMSSRERLLGKGAELTVAQRNWIEKRLSRGERLVLEPWLDRVAERSFHFDIFSDRTVQRVGAVALITDTAGRYLRNSSLEGEDSAEAEELWTEAGEVAFQAANALAEGGYFGAVSIDSMLYQQEGNLKVRPLQDINARWSMGRCELARISR</sequence>
<evidence type="ECO:0008006" key="3">
    <source>
        <dbReference type="Google" id="ProtNLM"/>
    </source>
</evidence>
<dbReference type="OrthoDB" id="20966at2"/>
<dbReference type="EMBL" id="CP002546">
    <property type="protein sequence ID" value="ADY60484.1"/>
    <property type="molecule type" value="Genomic_DNA"/>
</dbReference>
<evidence type="ECO:0000313" key="1">
    <source>
        <dbReference type="EMBL" id="ADY60484.1"/>
    </source>
</evidence>
<dbReference type="eggNOG" id="ENOG5033P6V">
    <property type="taxonomic scope" value="Bacteria"/>
</dbReference>
<dbReference type="HOGENOM" id="CLU_865686_0_0_0"/>